<feature type="region of interest" description="Disordered" evidence="1">
    <location>
        <begin position="1"/>
        <end position="562"/>
    </location>
</feature>
<feature type="compositionally biased region" description="Low complexity" evidence="1">
    <location>
        <begin position="251"/>
        <end position="262"/>
    </location>
</feature>
<gene>
    <name evidence="2" type="ORF">JMJ77_015197</name>
</gene>
<organism evidence="2 3">
    <name type="scientific">Colletotrichum scovillei</name>
    <dbReference type="NCBI Taxonomy" id="1209932"/>
    <lineage>
        <taxon>Eukaryota</taxon>
        <taxon>Fungi</taxon>
        <taxon>Dikarya</taxon>
        <taxon>Ascomycota</taxon>
        <taxon>Pezizomycotina</taxon>
        <taxon>Sordariomycetes</taxon>
        <taxon>Hypocreomycetidae</taxon>
        <taxon>Glomerellales</taxon>
        <taxon>Glomerellaceae</taxon>
        <taxon>Colletotrichum</taxon>
        <taxon>Colletotrichum acutatum species complex</taxon>
    </lineage>
</organism>
<reference evidence="2" key="1">
    <citation type="submission" date="2021-05" db="EMBL/GenBank/DDBJ databases">
        <title>Comparative genomics of three Colletotrichum scovillei strains and genetic complementation revealed genes involved fungal growth and virulence on chili pepper.</title>
        <authorList>
            <person name="Hsieh D.-K."/>
            <person name="Chuang S.-C."/>
            <person name="Chen C.-Y."/>
            <person name="Chao Y.-T."/>
            <person name="Lu M.-Y.J."/>
            <person name="Lee M.-H."/>
            <person name="Shih M.-C."/>
        </authorList>
    </citation>
    <scope>NUCLEOTIDE SEQUENCE</scope>
    <source>
        <strain evidence="2">Coll-153</strain>
    </source>
</reference>
<feature type="non-terminal residue" evidence="2">
    <location>
        <position position="630"/>
    </location>
</feature>
<feature type="compositionally biased region" description="Low complexity" evidence="1">
    <location>
        <begin position="433"/>
        <end position="442"/>
    </location>
</feature>
<dbReference type="AlphaFoldDB" id="A0A9P7R036"/>
<feature type="compositionally biased region" description="Low complexity" evidence="1">
    <location>
        <begin position="403"/>
        <end position="414"/>
    </location>
</feature>
<sequence length="630" mass="66735">RKQTPQQQQQQQQYPAQQQFLAELEVPASVPRPTSPSTSSPNATTSALVPSAGTAQHGPVAYEMPADDIVTAKPTTQIHRKPHRIASASSVAAPTSSTSPPPASPTTATAVLKQDDPDQPKDEEKAQPPPPQPPLIQANPWGFFLEDDLPSRNSDSPSPRKDDVSSIPPEEQKLSVKPLRIVKSGSTEEFNGQGSKPSNSTADDVMPKPLQLAAAVPARQDSPDTAQLKPAPLKLARPQPPAAEHRPSRTPSPSNPAAPASNVPQLPYPAEGPSIPTPDSHPQHQPGTQPGAPATLPFGIRPAGSPPPVSPSFAPSRLSPAPTGVSAPPQQPQQSQPHPQPAHTQAAPVSPVFVQAALPPTLPVSSYFPQQPSYAKQEATSPNLSVHSPVASAPRPSTSQGIPQASQHSPAQPYASPPPSYTQAMSQTNLSNTSPSPTQTQWLPPPPPPQGLSPNPTGVPLPLSPPPTQYPWSPNSVGPQSAPLQQQFTGYNMPPPIPQPTYVNGSQQFQPQPTQTPPPLPPRNSPPMPGTPQSGFGALTPYAGPPPPTRPNYQAPPPKSESRLFSSATARKLLTKTTELVDQTITPYLQDNKYYRPPYNCNVRAISIIATEPRGHSSILKVLRGLVRRT</sequence>
<accession>A0A9P7R036</accession>
<feature type="compositionally biased region" description="Low complexity" evidence="1">
    <location>
        <begin position="27"/>
        <end position="47"/>
    </location>
</feature>
<feature type="compositionally biased region" description="Polar residues" evidence="1">
    <location>
        <begin position="363"/>
        <end position="386"/>
    </location>
</feature>
<evidence type="ECO:0000313" key="2">
    <source>
        <dbReference type="EMBL" id="KAG7046980.1"/>
    </source>
</evidence>
<proteinExistence type="predicted"/>
<feature type="compositionally biased region" description="Polar residues" evidence="1">
    <location>
        <begin position="184"/>
        <end position="202"/>
    </location>
</feature>
<dbReference type="Proteomes" id="UP000699042">
    <property type="component" value="Unassembled WGS sequence"/>
</dbReference>
<feature type="compositionally biased region" description="Low complexity" evidence="1">
    <location>
        <begin position="86"/>
        <end position="98"/>
    </location>
</feature>
<feature type="compositionally biased region" description="Pro residues" evidence="1">
    <location>
        <begin position="543"/>
        <end position="559"/>
    </location>
</feature>
<feature type="compositionally biased region" description="Basic and acidic residues" evidence="1">
    <location>
        <begin position="158"/>
        <end position="174"/>
    </location>
</feature>
<evidence type="ECO:0000256" key="1">
    <source>
        <dbReference type="SAM" id="MobiDB-lite"/>
    </source>
</evidence>
<feature type="compositionally biased region" description="Pro residues" evidence="1">
    <location>
        <begin position="514"/>
        <end position="530"/>
    </location>
</feature>
<feature type="compositionally biased region" description="Polar residues" evidence="1">
    <location>
        <begin position="476"/>
        <end position="490"/>
    </location>
</feature>
<comment type="caution">
    <text evidence="2">The sequence shown here is derived from an EMBL/GenBank/DDBJ whole genome shotgun (WGS) entry which is preliminary data.</text>
</comment>
<feature type="compositionally biased region" description="Low complexity" evidence="1">
    <location>
        <begin position="1"/>
        <end position="19"/>
    </location>
</feature>
<feature type="compositionally biased region" description="Pro residues" evidence="1">
    <location>
        <begin position="443"/>
        <end position="469"/>
    </location>
</feature>
<keyword evidence="3" id="KW-1185">Reference proteome</keyword>
<feature type="compositionally biased region" description="Basic and acidic residues" evidence="1">
    <location>
        <begin position="113"/>
        <end position="126"/>
    </location>
</feature>
<evidence type="ECO:0000313" key="3">
    <source>
        <dbReference type="Proteomes" id="UP000699042"/>
    </source>
</evidence>
<protein>
    <submittedName>
        <fullName evidence="2">Uncharacterized protein</fullName>
    </submittedName>
</protein>
<feature type="compositionally biased region" description="Low complexity" evidence="1">
    <location>
        <begin position="326"/>
        <end position="348"/>
    </location>
</feature>
<name>A0A9P7R036_9PEZI</name>
<dbReference type="EMBL" id="JAESDN010000008">
    <property type="protein sequence ID" value="KAG7046980.1"/>
    <property type="molecule type" value="Genomic_DNA"/>
</dbReference>